<dbReference type="EMBL" id="DNZF01000171">
    <property type="protein sequence ID" value="HBK53816.1"/>
    <property type="molecule type" value="Genomic_DNA"/>
</dbReference>
<feature type="chain" id="PRO_5039473696" description="DUF3798 domain-containing protein" evidence="1">
    <location>
        <begin position="21"/>
        <end position="383"/>
    </location>
</feature>
<evidence type="ECO:0008006" key="4">
    <source>
        <dbReference type="Google" id="ProtNLM"/>
    </source>
</evidence>
<proteinExistence type="predicted"/>
<protein>
    <recommendedName>
        <fullName evidence="4">DUF3798 domain-containing protein</fullName>
    </recommendedName>
</protein>
<evidence type="ECO:0000313" key="2">
    <source>
        <dbReference type="EMBL" id="HBK53816.1"/>
    </source>
</evidence>
<dbReference type="STRING" id="378794.GCA_001570625_01690"/>
<dbReference type="Gene3D" id="3.40.50.11400">
    <property type="match status" value="1"/>
</dbReference>
<evidence type="ECO:0000256" key="1">
    <source>
        <dbReference type="SAM" id="SignalP"/>
    </source>
</evidence>
<feature type="signal peptide" evidence="1">
    <location>
        <begin position="1"/>
        <end position="20"/>
    </location>
</feature>
<dbReference type="Pfam" id="PF12683">
    <property type="entry name" value="DUF3798"/>
    <property type="match status" value="1"/>
</dbReference>
<dbReference type="PROSITE" id="PS51257">
    <property type="entry name" value="PROKAR_LIPOPROTEIN"/>
    <property type="match status" value="1"/>
</dbReference>
<accession>A0A354YYM3</accession>
<dbReference type="Proteomes" id="UP000263273">
    <property type="component" value="Unassembled WGS sequence"/>
</dbReference>
<sequence length="383" mass="42762">MKKITSLLLVVLLMTTLITGCTKQTTTTNKEVKKLADYKIGVVTPTLSTSEDEFRAAEQMAKKYPDMVKHITLPENFSTEIETGLSQIISLADEPKMKAIIVISGQAGLLPALQKVEEKRPDIITMTAPIWDDPALMSKYVDVNLDTDWVRRGVTIAQKAHEIGDKTMIHYSFPTHLAKEVISQRKDAMEKTCKELGMQWVEVATPDPQTGNGTGPMLQFLREDIPRQIAKYGPDTNIFGSNCPMYDVIIDEAFKLKYTVVEQCCPTPLQAYPTVLGLQISEADAWNFSKVNSMISEKAAAAGMTGRLGGWRVPATVFMPQFAVELAKKMIEDPSFNYKDVNNLNQFAKEVMGSEVSFSKFKAKADSPELDNYFVMIMKTILY</sequence>
<dbReference type="Gene3D" id="3.40.50.11390">
    <property type="match status" value="1"/>
</dbReference>
<organism evidence="2 3">
    <name type="scientific">Syntrophomonas wolfei</name>
    <dbReference type="NCBI Taxonomy" id="863"/>
    <lineage>
        <taxon>Bacteria</taxon>
        <taxon>Bacillati</taxon>
        <taxon>Bacillota</taxon>
        <taxon>Clostridia</taxon>
        <taxon>Eubacteriales</taxon>
        <taxon>Syntrophomonadaceae</taxon>
        <taxon>Syntrophomonas</taxon>
    </lineage>
</organism>
<gene>
    <name evidence="2" type="ORF">DDZ44_07770</name>
</gene>
<keyword evidence="1" id="KW-0732">Signal</keyword>
<dbReference type="InterPro" id="IPR024258">
    <property type="entry name" value="DUF3798"/>
</dbReference>
<dbReference type="AlphaFoldDB" id="A0A354YYM3"/>
<name>A0A354YYM3_9FIRM</name>
<comment type="caution">
    <text evidence="2">The sequence shown here is derived from an EMBL/GenBank/DDBJ whole genome shotgun (WGS) entry which is preliminary data.</text>
</comment>
<reference evidence="2 3" key="1">
    <citation type="journal article" date="2018" name="Nat. Biotechnol.">
        <title>A standardized bacterial taxonomy based on genome phylogeny substantially revises the tree of life.</title>
        <authorList>
            <person name="Parks D.H."/>
            <person name="Chuvochina M."/>
            <person name="Waite D.W."/>
            <person name="Rinke C."/>
            <person name="Skarshewski A."/>
            <person name="Chaumeil P.A."/>
            <person name="Hugenholtz P."/>
        </authorList>
    </citation>
    <scope>NUCLEOTIDE SEQUENCE [LARGE SCALE GENOMIC DNA]</scope>
    <source>
        <strain evidence="2">UBA10948</strain>
    </source>
</reference>
<dbReference type="RefSeq" id="WP_276619778.1">
    <property type="nucleotide sequence ID" value="NZ_DHSN01000042.1"/>
</dbReference>
<evidence type="ECO:0000313" key="3">
    <source>
        <dbReference type="Proteomes" id="UP000263273"/>
    </source>
</evidence>